<dbReference type="EMBL" id="CP067421">
    <property type="protein sequence ID" value="QQP93316.1"/>
    <property type="molecule type" value="Genomic_DNA"/>
</dbReference>
<evidence type="ECO:0000259" key="1">
    <source>
        <dbReference type="Pfam" id="PF01575"/>
    </source>
</evidence>
<sequence length="156" mass="17256">MTVRALYLEDLTVGDVWEGGPVTVTEADIVRFAEKFDPQPMHLDPSAAQGRFGGVIASGWHVAALVMRDFVDQKPFGDTPLLGLSVDQLYWLQPVRPGDILSIRREIVAVARSRSKPDRGTVQMRMTVTNQRDEVAMSFLNLIQVPAAPPPSRENS</sequence>
<dbReference type="SUPFAM" id="SSF54637">
    <property type="entry name" value="Thioesterase/thiol ester dehydrase-isomerase"/>
    <property type="match status" value="1"/>
</dbReference>
<dbReference type="InterPro" id="IPR052342">
    <property type="entry name" value="MCH/BMMD"/>
</dbReference>
<feature type="domain" description="MaoC-like" evidence="1">
    <location>
        <begin position="21"/>
        <end position="125"/>
    </location>
</feature>
<dbReference type="PANTHER" id="PTHR43664">
    <property type="entry name" value="MONOAMINE OXIDASE-RELATED"/>
    <property type="match status" value="1"/>
</dbReference>
<proteinExistence type="predicted"/>
<protein>
    <submittedName>
        <fullName evidence="2">MaoC family dehydratase</fullName>
    </submittedName>
</protein>
<evidence type="ECO:0000313" key="3">
    <source>
        <dbReference type="Proteomes" id="UP000595197"/>
    </source>
</evidence>
<dbReference type="InterPro" id="IPR029069">
    <property type="entry name" value="HotDog_dom_sf"/>
</dbReference>
<keyword evidence="2" id="KW-0614">Plasmid</keyword>
<accession>A0ABX7BI93</accession>
<keyword evidence="3" id="KW-1185">Reference proteome</keyword>
<name>A0ABX7BI93_9PROT</name>
<reference evidence="2" key="1">
    <citation type="submission" date="2021-02" db="EMBL/GenBank/DDBJ databases">
        <title>Skermanella TT6 skin isolate.</title>
        <authorList>
            <person name="Lee K."/>
            <person name="Ganzorig M."/>
        </authorList>
    </citation>
    <scope>NUCLEOTIDE SEQUENCE</scope>
    <source>
        <strain evidence="2">TT6</strain>
    </source>
</reference>
<geneLocation type="plasmid" evidence="2 3">
    <name>pTT6-1</name>
</geneLocation>
<dbReference type="InterPro" id="IPR002539">
    <property type="entry name" value="MaoC-like_dom"/>
</dbReference>
<evidence type="ECO:0000313" key="2">
    <source>
        <dbReference type="EMBL" id="QQP93316.1"/>
    </source>
</evidence>
<dbReference type="PANTHER" id="PTHR43664:SF1">
    <property type="entry name" value="BETA-METHYLMALYL-COA DEHYDRATASE"/>
    <property type="match status" value="1"/>
</dbReference>
<dbReference type="Pfam" id="PF01575">
    <property type="entry name" value="MaoC_dehydratas"/>
    <property type="match status" value="1"/>
</dbReference>
<dbReference type="Proteomes" id="UP000595197">
    <property type="component" value="Plasmid pTT6-1"/>
</dbReference>
<gene>
    <name evidence="2" type="ORF">IGS68_28650</name>
</gene>
<dbReference type="CDD" id="cd03454">
    <property type="entry name" value="YdeM"/>
    <property type="match status" value="1"/>
</dbReference>
<organism evidence="2 3">
    <name type="scientific">Skermanella cutis</name>
    <dbReference type="NCBI Taxonomy" id="2775420"/>
    <lineage>
        <taxon>Bacteria</taxon>
        <taxon>Pseudomonadati</taxon>
        <taxon>Pseudomonadota</taxon>
        <taxon>Alphaproteobacteria</taxon>
        <taxon>Rhodospirillales</taxon>
        <taxon>Azospirillaceae</taxon>
        <taxon>Skermanella</taxon>
    </lineage>
</organism>
<dbReference type="Gene3D" id="3.10.129.10">
    <property type="entry name" value="Hotdog Thioesterase"/>
    <property type="match status" value="1"/>
</dbReference>